<comment type="caution">
    <text evidence="2">The sequence shown here is derived from an EMBL/GenBank/DDBJ whole genome shotgun (WGS) entry which is preliminary data.</text>
</comment>
<name>A0A246BDZ5_9DEIO</name>
<proteinExistence type="predicted"/>
<dbReference type="Proteomes" id="UP000197208">
    <property type="component" value="Unassembled WGS sequence"/>
</dbReference>
<accession>A0A246BDZ5</accession>
<evidence type="ECO:0000313" key="1">
    <source>
        <dbReference type="EMBL" id="OWL93181.1"/>
    </source>
</evidence>
<evidence type="ECO:0000313" key="2">
    <source>
        <dbReference type="EMBL" id="OWL93434.1"/>
    </source>
</evidence>
<gene>
    <name evidence="2" type="ORF">CBQ26_19585</name>
    <name evidence="1" type="ORF">CBQ26_20835</name>
</gene>
<sequence length="1007" mass="106326">MRVYGWPGVLVGGQDLRFASRKGLALLLRLALDGPQPREALARQLWTDAQDPRGALRNCLAQTNRVLRAAGLPAVTADGALLSWAFAGLVDTLGEREGGGAPWLDGFELPGAPGFADWAQERGAFHTARRAAHLRAALHAARADSDWPQVAAHAAALLATDDLHAGAFAALIEAHERRGLNAQAAQVRAWRDRTLPAPDLPAATAAPLAGRAREQAWLAGARGGVWVLRGPAGSGKSALLRTRPDAARLSAQPGDPARPYATLGRALGHWHAAGALRNLPRWAARQLVNLLPALDVPGDPLQKWQLFPALDEAARLAGETLTLDGADWLDPVALEWARHAAARAAAGTGTLILAGRFDTPDPDVAALLADLPDASVWTLGPLAAPDAAALLGVSPLDPTLPEVLSVTGGWPLHLSELARARHGGDAPRGTLLTLLERQLRALPPDRLALLHLIEVCGALPPLPVCAQVLGVGVLPLARHLEALQQARWVNEGAFRHDLIRQAARSTLGRAVRAGLGAAWWSALQARAATGEPVPAAERAQAAHAAGERRAAALAQLDLLDELYAAGFVAGGLTRLLDLLDQGALPQLDTAALTRTLRRAGQLLHAGLFQHPRSAQLVAALSQLALTRSDAALRASADCLVADEQRLAGREDLAAQLLDLARRRARRHPWAQGLIAERQAWLAMSAGAYPQVVRRARTALRAADTCGDEDLAAAALEVLFVAQQQLGRWQDCRATTAQVVRRGAGRSALKLPVAYARTMGALAATAQGYARAVTDELRALTDELGHTEFLNGLGVAQRTLSLALLDQGDAPGALDAARAAVPVAARLGGLHGYAAHRTLAAAWLHLGEPRAALRTLDDAWAAIPADLGGDAGHLTRATVWTLRARAREALGQGDPAGGEALRDVLAARDERLRVTPALRGSGLLHHPRDHEVRILWRAGLPEVAAQEAAGLSGEGSPRLRVLRAGSLAALLDLQGQADAARRERRRAHREAQALGLDGLIRQAQLAPS</sequence>
<reference evidence="2 3" key="1">
    <citation type="submission" date="2017-05" db="EMBL/GenBank/DDBJ databases">
        <title>De novo genome assembly of Deniococcus indicus strain DR1.</title>
        <authorList>
            <person name="Chauhan D."/>
            <person name="Yennamalli R.M."/>
            <person name="Priyadarshini R."/>
        </authorList>
    </citation>
    <scope>NUCLEOTIDE SEQUENCE [LARGE SCALE GENOMIC DNA]</scope>
    <source>
        <strain evidence="2 3">DR1</strain>
    </source>
</reference>
<keyword evidence="3" id="KW-1185">Reference proteome</keyword>
<dbReference type="AlphaFoldDB" id="A0A246BDZ5"/>
<organism evidence="2 3">
    <name type="scientific">Deinococcus indicus</name>
    <dbReference type="NCBI Taxonomy" id="223556"/>
    <lineage>
        <taxon>Bacteria</taxon>
        <taxon>Thermotogati</taxon>
        <taxon>Deinococcota</taxon>
        <taxon>Deinococci</taxon>
        <taxon>Deinococcales</taxon>
        <taxon>Deinococcaceae</taxon>
        <taxon>Deinococcus</taxon>
    </lineage>
</organism>
<dbReference type="EMBL" id="NHMK01000039">
    <property type="protein sequence ID" value="OWL93181.1"/>
    <property type="molecule type" value="Genomic_DNA"/>
</dbReference>
<evidence type="ECO:0008006" key="4">
    <source>
        <dbReference type="Google" id="ProtNLM"/>
    </source>
</evidence>
<dbReference type="EMBL" id="NHMK01000035">
    <property type="protein sequence ID" value="OWL93434.1"/>
    <property type="molecule type" value="Genomic_DNA"/>
</dbReference>
<evidence type="ECO:0000313" key="3">
    <source>
        <dbReference type="Proteomes" id="UP000197208"/>
    </source>
</evidence>
<protein>
    <recommendedName>
        <fullName evidence="4">Bacterial transcriptional activator domain-containing protein</fullName>
    </recommendedName>
</protein>